<evidence type="ECO:0000313" key="2">
    <source>
        <dbReference type="Proteomes" id="UP000814128"/>
    </source>
</evidence>
<keyword evidence="2" id="KW-1185">Reference proteome</keyword>
<dbReference type="EMBL" id="MU274292">
    <property type="protein sequence ID" value="KAI0026678.1"/>
    <property type="molecule type" value="Genomic_DNA"/>
</dbReference>
<protein>
    <submittedName>
        <fullName evidence="1">Uncharacterized protein</fullName>
    </submittedName>
</protein>
<name>A0ACB8Q4S0_9AGAM</name>
<organism evidence="1 2">
    <name type="scientific">Vararia minispora EC-137</name>
    <dbReference type="NCBI Taxonomy" id="1314806"/>
    <lineage>
        <taxon>Eukaryota</taxon>
        <taxon>Fungi</taxon>
        <taxon>Dikarya</taxon>
        <taxon>Basidiomycota</taxon>
        <taxon>Agaricomycotina</taxon>
        <taxon>Agaricomycetes</taxon>
        <taxon>Russulales</taxon>
        <taxon>Lachnocladiaceae</taxon>
        <taxon>Vararia</taxon>
    </lineage>
</organism>
<feature type="non-terminal residue" evidence="1">
    <location>
        <position position="155"/>
    </location>
</feature>
<reference evidence="1" key="1">
    <citation type="submission" date="2021-02" db="EMBL/GenBank/DDBJ databases">
        <authorList>
            <consortium name="DOE Joint Genome Institute"/>
            <person name="Ahrendt S."/>
            <person name="Looney B.P."/>
            <person name="Miyauchi S."/>
            <person name="Morin E."/>
            <person name="Drula E."/>
            <person name="Courty P.E."/>
            <person name="Chicoki N."/>
            <person name="Fauchery L."/>
            <person name="Kohler A."/>
            <person name="Kuo A."/>
            <person name="Labutti K."/>
            <person name="Pangilinan J."/>
            <person name="Lipzen A."/>
            <person name="Riley R."/>
            <person name="Andreopoulos W."/>
            <person name="He G."/>
            <person name="Johnson J."/>
            <person name="Barry K.W."/>
            <person name="Grigoriev I.V."/>
            <person name="Nagy L."/>
            <person name="Hibbett D."/>
            <person name="Henrissat B."/>
            <person name="Matheny P.B."/>
            <person name="Labbe J."/>
            <person name="Martin F."/>
        </authorList>
    </citation>
    <scope>NUCLEOTIDE SEQUENCE</scope>
    <source>
        <strain evidence="1">EC-137</strain>
    </source>
</reference>
<dbReference type="Proteomes" id="UP000814128">
    <property type="component" value="Unassembled WGS sequence"/>
</dbReference>
<sequence length="155" mass="18646">WLKQYSTERWEKKFNARPERAEVLVLKTEFNSAWNYFSASELGNTIFGYWREYLQRADSSDWLFPSYPWPSVRDKNSLEREGVLAQFLTPVRVQPGSDEFLHVVDLRKLSIWDRRMITSRKRTRNMFDFTSLWKNIVFSKLDEREGEAVDPPEER</sequence>
<gene>
    <name evidence="1" type="ORF">K488DRAFT_18358</name>
</gene>
<accession>A0ACB8Q4S0</accession>
<evidence type="ECO:0000313" key="1">
    <source>
        <dbReference type="EMBL" id="KAI0026678.1"/>
    </source>
</evidence>
<proteinExistence type="predicted"/>
<comment type="caution">
    <text evidence="1">The sequence shown here is derived from an EMBL/GenBank/DDBJ whole genome shotgun (WGS) entry which is preliminary data.</text>
</comment>
<feature type="non-terminal residue" evidence="1">
    <location>
        <position position="1"/>
    </location>
</feature>
<reference evidence="1" key="2">
    <citation type="journal article" date="2022" name="New Phytol.">
        <title>Evolutionary transition to the ectomycorrhizal habit in the genomes of a hyperdiverse lineage of mushroom-forming fungi.</title>
        <authorList>
            <person name="Looney B."/>
            <person name="Miyauchi S."/>
            <person name="Morin E."/>
            <person name="Drula E."/>
            <person name="Courty P.E."/>
            <person name="Kohler A."/>
            <person name="Kuo A."/>
            <person name="LaButti K."/>
            <person name="Pangilinan J."/>
            <person name="Lipzen A."/>
            <person name="Riley R."/>
            <person name="Andreopoulos W."/>
            <person name="He G."/>
            <person name="Johnson J."/>
            <person name="Nolan M."/>
            <person name="Tritt A."/>
            <person name="Barry K.W."/>
            <person name="Grigoriev I.V."/>
            <person name="Nagy L.G."/>
            <person name="Hibbett D."/>
            <person name="Henrissat B."/>
            <person name="Matheny P.B."/>
            <person name="Labbe J."/>
            <person name="Martin F.M."/>
        </authorList>
    </citation>
    <scope>NUCLEOTIDE SEQUENCE</scope>
    <source>
        <strain evidence="1">EC-137</strain>
    </source>
</reference>